<evidence type="ECO:0000256" key="1">
    <source>
        <dbReference type="ARBA" id="ARBA00022691"/>
    </source>
</evidence>
<dbReference type="SUPFAM" id="SSF102114">
    <property type="entry name" value="Radical SAM enzymes"/>
    <property type="match status" value="1"/>
</dbReference>
<keyword evidence="1" id="KW-0949">S-adenosyl-L-methionine</keyword>
<dbReference type="PROSITE" id="PS51918">
    <property type="entry name" value="RADICAL_SAM"/>
    <property type="match status" value="1"/>
</dbReference>
<dbReference type="PATRIC" id="fig|129848.4.peg.1492"/>
<dbReference type="Gene3D" id="3.20.20.70">
    <property type="entry name" value="Aldolase class I"/>
    <property type="match status" value="1"/>
</dbReference>
<dbReference type="EMBL" id="LT607756">
    <property type="protein sequence ID" value="SCG86021.1"/>
    <property type="molecule type" value="Genomic_DNA"/>
</dbReference>
<dbReference type="InterPro" id="IPR006638">
    <property type="entry name" value="Elp3/MiaA/NifB-like_rSAM"/>
</dbReference>
<dbReference type="PANTHER" id="PTHR42731:SF1">
    <property type="entry name" value="RADICAL SAM DOMAIN PROTEIN"/>
    <property type="match status" value="1"/>
</dbReference>
<dbReference type="InterPro" id="IPR013785">
    <property type="entry name" value="Aldolase_TIM"/>
</dbReference>
<dbReference type="InterPro" id="IPR007197">
    <property type="entry name" value="rSAM"/>
</dbReference>
<dbReference type="SFLD" id="SFLDG01082">
    <property type="entry name" value="B12-binding_domain_containing"/>
    <property type="match status" value="1"/>
</dbReference>
<dbReference type="Proteomes" id="UP000094707">
    <property type="component" value="Chromosome I"/>
</dbReference>
<dbReference type="InterPro" id="IPR045784">
    <property type="entry name" value="Radical_SAM_N2"/>
</dbReference>
<dbReference type="Pfam" id="PF04055">
    <property type="entry name" value="Radical_SAM"/>
    <property type="match status" value="1"/>
</dbReference>
<keyword evidence="3" id="KW-0408">Iron</keyword>
<dbReference type="Pfam" id="PF19864">
    <property type="entry name" value="Radical_SAM_N2"/>
    <property type="match status" value="1"/>
</dbReference>
<evidence type="ECO:0000313" key="6">
    <source>
        <dbReference type="EMBL" id="SCG86021.1"/>
    </source>
</evidence>
<dbReference type="GeneID" id="30412306"/>
<dbReference type="KEGG" id="mcub:MCBB_1465"/>
<dbReference type="GO" id="GO:0046872">
    <property type="term" value="F:metal ion binding"/>
    <property type="evidence" value="ECO:0007669"/>
    <property type="project" value="UniProtKB-KW"/>
</dbReference>
<dbReference type="PANTHER" id="PTHR42731">
    <property type="entry name" value="SLL1084 PROTEIN"/>
    <property type="match status" value="1"/>
</dbReference>
<proteinExistence type="predicted"/>
<evidence type="ECO:0000313" key="7">
    <source>
        <dbReference type="Proteomes" id="UP000094707"/>
    </source>
</evidence>
<feature type="domain" description="Radical SAM core" evidence="5">
    <location>
        <begin position="202"/>
        <end position="424"/>
    </location>
</feature>
<dbReference type="STRING" id="118062.MCBB_1465"/>
<evidence type="ECO:0000256" key="4">
    <source>
        <dbReference type="ARBA" id="ARBA00023014"/>
    </source>
</evidence>
<evidence type="ECO:0000256" key="3">
    <source>
        <dbReference type="ARBA" id="ARBA00023004"/>
    </source>
</evidence>
<sequence>MLQEHNVVLKNPRNVDVNFASCYPNLYRSAMSSLGFHIIYDFLNSREDIYCQRVVYPYSRSLETNTHLNKFDVVSFSLQYEQDYVNVLKMLRDGGIPLRKEDRTSHDPLVIAGGPCASSNPLPVSRFIDLFVVGEAEVILDEVLDRFMELENPRENLDAFLDIPGVYVPGNPVKIQVVKKMEDAWQPIRQVVPETDDKEFLPAFGRSFLLEVSRGCTRGCRFCMAGCMYRPRREMPLKKLFEVAEKGRKVTGLSKIAMIGAAVSDHSKIEELCLGLSERGFQVTTPSLRIESISDELLTILRDSGLKTVTIAPESIWKLRKVVNKPITDEKLMETIQTAFKQGMNVKLYFLMGLPSETHEDLQCMAQSIKRLSKLSKKSNALRVSVNPFIPKPHTPFQWEKFDFDLIKANAKYLKSEVHLRSFKMESPKNSLIQYVLSNGGEDLGDLIERSLESKVQMKEWKKFGAEINPHVDLPWSDIDVGVTDAFLKEEHEKALNGDITPWCETFGCYNCGSCD</sequence>
<keyword evidence="2" id="KW-0479">Metal-binding</keyword>
<evidence type="ECO:0000259" key="5">
    <source>
        <dbReference type="PROSITE" id="PS51918"/>
    </source>
</evidence>
<dbReference type="SMART" id="SM00729">
    <property type="entry name" value="Elp3"/>
    <property type="match status" value="1"/>
</dbReference>
<protein>
    <recommendedName>
        <fullName evidence="5">Radical SAM core domain-containing protein</fullName>
    </recommendedName>
</protein>
<dbReference type="GO" id="GO:0003824">
    <property type="term" value="F:catalytic activity"/>
    <property type="evidence" value="ECO:0007669"/>
    <property type="project" value="InterPro"/>
</dbReference>
<dbReference type="SFLD" id="SFLDS00029">
    <property type="entry name" value="Radical_SAM"/>
    <property type="match status" value="1"/>
</dbReference>
<accession>A0A1D3L329</accession>
<name>A0A1D3L329_9EURY</name>
<evidence type="ECO:0000256" key="2">
    <source>
        <dbReference type="ARBA" id="ARBA00022723"/>
    </source>
</evidence>
<dbReference type="CDD" id="cd01335">
    <property type="entry name" value="Radical_SAM"/>
    <property type="match status" value="1"/>
</dbReference>
<dbReference type="GO" id="GO:0051536">
    <property type="term" value="F:iron-sulfur cluster binding"/>
    <property type="evidence" value="ECO:0007669"/>
    <property type="project" value="UniProtKB-KW"/>
</dbReference>
<dbReference type="RefSeq" id="WP_071907126.1">
    <property type="nucleotide sequence ID" value="NZ_LT607756.1"/>
</dbReference>
<keyword evidence="4" id="KW-0411">Iron-sulfur</keyword>
<gene>
    <name evidence="6" type="ORF">MCBB_1465</name>
</gene>
<dbReference type="OrthoDB" id="2305at2157"/>
<reference evidence="6 7" key="1">
    <citation type="submission" date="2016-08" db="EMBL/GenBank/DDBJ databases">
        <authorList>
            <person name="Seilhamer J.J."/>
        </authorList>
    </citation>
    <scope>NUCLEOTIDE SEQUENCE [LARGE SCALE GENOMIC DNA]</scope>
    <source>
        <strain evidence="6">Buetzberg</strain>
    </source>
</reference>
<organism evidence="6 7">
    <name type="scientific">Methanobacterium congolense</name>
    <dbReference type="NCBI Taxonomy" id="118062"/>
    <lineage>
        <taxon>Archaea</taxon>
        <taxon>Methanobacteriati</taxon>
        <taxon>Methanobacteriota</taxon>
        <taxon>Methanomada group</taxon>
        <taxon>Methanobacteria</taxon>
        <taxon>Methanobacteriales</taxon>
        <taxon>Methanobacteriaceae</taxon>
        <taxon>Methanobacterium</taxon>
    </lineage>
</organism>
<dbReference type="AlphaFoldDB" id="A0A1D3L329"/>
<keyword evidence="7" id="KW-1185">Reference proteome</keyword>
<dbReference type="InterPro" id="IPR058240">
    <property type="entry name" value="rSAM_sf"/>
</dbReference>